<dbReference type="PROSITE" id="PS50943">
    <property type="entry name" value="HTH_CROC1"/>
    <property type="match status" value="1"/>
</dbReference>
<dbReference type="GO" id="GO:0003677">
    <property type="term" value="F:DNA binding"/>
    <property type="evidence" value="ECO:0007669"/>
    <property type="project" value="InterPro"/>
</dbReference>
<evidence type="ECO:0000313" key="3">
    <source>
        <dbReference type="Proteomes" id="UP000236754"/>
    </source>
</evidence>
<gene>
    <name evidence="2" type="ORF">SAMN05216223_116140</name>
</gene>
<dbReference type="SUPFAM" id="SSF47413">
    <property type="entry name" value="lambda repressor-like DNA-binding domains"/>
    <property type="match status" value="1"/>
</dbReference>
<organism evidence="2 3">
    <name type="scientific">Actinacidiphila yanglinensis</name>
    <dbReference type="NCBI Taxonomy" id="310779"/>
    <lineage>
        <taxon>Bacteria</taxon>
        <taxon>Bacillati</taxon>
        <taxon>Actinomycetota</taxon>
        <taxon>Actinomycetes</taxon>
        <taxon>Kitasatosporales</taxon>
        <taxon>Streptomycetaceae</taxon>
        <taxon>Actinacidiphila</taxon>
    </lineage>
</organism>
<accession>A0A1H6DK46</accession>
<evidence type="ECO:0000313" key="2">
    <source>
        <dbReference type="EMBL" id="SEG85797.1"/>
    </source>
</evidence>
<sequence length="408" mass="44821">MSVEQDFGIGARIRYYRERRGLSQKAMAELVGKSENWAYKVEKGVLPIDRLSVLIDLARVLNVRDLTDLTGGVLTGAVSGPQTEHECVPAIRRVLSLPSSLLSSGIGEVPVEEYQAAVQDAWRVYETQTKDRYADIGGRLPNLLRQGYAAVRDADGEEQERQAVGLLISVYGMAQVWLRRVGEPMQARVAADRGVALAEQIADPALLAAATWNLACVLTASGDVADSVALARETIASCRPGEDASAEYLSAYGALHLSAAVAAVRDHQGPVAWDLYHGAARVAARLGQDRNDWHTSFGPTNVAMHAVHLRAEEGDTVEALRVADGVEDNPELPLERRTRYLIEVMNCNRIQRDDFATVYMLKRITSQSPEEVGFSPLVREAVADLLKREKPMWRQDLREVAQHIGMTA</sequence>
<name>A0A1H6DK46_9ACTN</name>
<dbReference type="AlphaFoldDB" id="A0A1H6DK46"/>
<dbReference type="Proteomes" id="UP000236754">
    <property type="component" value="Unassembled WGS sequence"/>
</dbReference>
<dbReference type="OrthoDB" id="3504495at2"/>
<dbReference type="CDD" id="cd00093">
    <property type="entry name" value="HTH_XRE"/>
    <property type="match status" value="1"/>
</dbReference>
<dbReference type="Pfam" id="PF13560">
    <property type="entry name" value="HTH_31"/>
    <property type="match status" value="1"/>
</dbReference>
<evidence type="ECO:0000259" key="1">
    <source>
        <dbReference type="PROSITE" id="PS50943"/>
    </source>
</evidence>
<reference evidence="2 3" key="1">
    <citation type="submission" date="2016-10" db="EMBL/GenBank/DDBJ databases">
        <authorList>
            <person name="de Groot N.N."/>
        </authorList>
    </citation>
    <scope>NUCLEOTIDE SEQUENCE [LARGE SCALE GENOMIC DNA]</scope>
    <source>
        <strain evidence="2 3">CGMCC 4.2023</strain>
    </source>
</reference>
<dbReference type="InterPro" id="IPR001387">
    <property type="entry name" value="Cro/C1-type_HTH"/>
</dbReference>
<dbReference type="RefSeq" id="WP_103889096.1">
    <property type="nucleotide sequence ID" value="NZ_FNVU01000016.1"/>
</dbReference>
<keyword evidence="3" id="KW-1185">Reference proteome</keyword>
<dbReference type="SMART" id="SM00530">
    <property type="entry name" value="HTH_XRE"/>
    <property type="match status" value="1"/>
</dbReference>
<dbReference type="InterPro" id="IPR010982">
    <property type="entry name" value="Lambda_DNA-bd_dom_sf"/>
</dbReference>
<feature type="domain" description="HTH cro/C1-type" evidence="1">
    <location>
        <begin position="13"/>
        <end position="69"/>
    </location>
</feature>
<dbReference type="Gene3D" id="1.10.260.40">
    <property type="entry name" value="lambda repressor-like DNA-binding domains"/>
    <property type="match status" value="1"/>
</dbReference>
<dbReference type="EMBL" id="FNVU01000016">
    <property type="protein sequence ID" value="SEG85797.1"/>
    <property type="molecule type" value="Genomic_DNA"/>
</dbReference>
<proteinExistence type="predicted"/>
<protein>
    <submittedName>
        <fullName evidence="2">Helix-turn-helix domain-containing protein</fullName>
    </submittedName>
</protein>